<dbReference type="AlphaFoldDB" id="A0AAV7UEH2"/>
<keyword evidence="3" id="KW-1185">Reference proteome</keyword>
<feature type="region of interest" description="Disordered" evidence="1">
    <location>
        <begin position="42"/>
        <end position="64"/>
    </location>
</feature>
<evidence type="ECO:0000313" key="3">
    <source>
        <dbReference type="Proteomes" id="UP001066276"/>
    </source>
</evidence>
<name>A0AAV7UEH2_PLEWA</name>
<dbReference type="Proteomes" id="UP001066276">
    <property type="component" value="Chromosome 3_1"/>
</dbReference>
<gene>
    <name evidence="2" type="ORF">NDU88_004223</name>
</gene>
<protein>
    <submittedName>
        <fullName evidence="2">Uncharacterized protein</fullName>
    </submittedName>
</protein>
<reference evidence="2" key="1">
    <citation type="journal article" date="2022" name="bioRxiv">
        <title>Sequencing and chromosome-scale assembly of the giantPleurodeles waltlgenome.</title>
        <authorList>
            <person name="Brown T."/>
            <person name="Elewa A."/>
            <person name="Iarovenko S."/>
            <person name="Subramanian E."/>
            <person name="Araus A.J."/>
            <person name="Petzold A."/>
            <person name="Susuki M."/>
            <person name="Suzuki K.-i.T."/>
            <person name="Hayashi T."/>
            <person name="Toyoda A."/>
            <person name="Oliveira C."/>
            <person name="Osipova E."/>
            <person name="Leigh N.D."/>
            <person name="Simon A."/>
            <person name="Yun M.H."/>
        </authorList>
    </citation>
    <scope>NUCLEOTIDE SEQUENCE</scope>
    <source>
        <strain evidence="2">20211129_DDA</strain>
        <tissue evidence="2">Liver</tissue>
    </source>
</reference>
<comment type="caution">
    <text evidence="2">The sequence shown here is derived from an EMBL/GenBank/DDBJ whole genome shotgun (WGS) entry which is preliminary data.</text>
</comment>
<organism evidence="2 3">
    <name type="scientific">Pleurodeles waltl</name>
    <name type="common">Iberian ribbed newt</name>
    <dbReference type="NCBI Taxonomy" id="8319"/>
    <lineage>
        <taxon>Eukaryota</taxon>
        <taxon>Metazoa</taxon>
        <taxon>Chordata</taxon>
        <taxon>Craniata</taxon>
        <taxon>Vertebrata</taxon>
        <taxon>Euteleostomi</taxon>
        <taxon>Amphibia</taxon>
        <taxon>Batrachia</taxon>
        <taxon>Caudata</taxon>
        <taxon>Salamandroidea</taxon>
        <taxon>Salamandridae</taxon>
        <taxon>Pleurodelinae</taxon>
        <taxon>Pleurodeles</taxon>
    </lineage>
</organism>
<feature type="region of interest" description="Disordered" evidence="1">
    <location>
        <begin position="157"/>
        <end position="186"/>
    </location>
</feature>
<dbReference type="EMBL" id="JANPWB010000005">
    <property type="protein sequence ID" value="KAJ1187447.1"/>
    <property type="molecule type" value="Genomic_DNA"/>
</dbReference>
<proteinExistence type="predicted"/>
<evidence type="ECO:0000256" key="1">
    <source>
        <dbReference type="SAM" id="MobiDB-lite"/>
    </source>
</evidence>
<sequence>MRVTGTSPKEISGRKIRISPEHVVLDVWEVLPDLPVIKGTLRTSAGREDETRSGSPDIGEAYGPGFGVQEVCPVVEGEPSTSRGAGFVELEDIEEEFLDYEDEEEAEEVDRGHRRAVQKGGTLDVLHKVNKKAVQSDHRVGGDRQVFFTGNLPRDALPTNSILNVKTRKDKKTNPEQKETGNTVED</sequence>
<evidence type="ECO:0000313" key="2">
    <source>
        <dbReference type="EMBL" id="KAJ1187447.1"/>
    </source>
</evidence>
<accession>A0AAV7UEH2</accession>